<dbReference type="NCBIfam" id="NF038167">
    <property type="entry name" value="cyan_ocin_like"/>
    <property type="match status" value="1"/>
</dbReference>
<evidence type="ECO:0000313" key="2">
    <source>
        <dbReference type="Proteomes" id="UP000683511"/>
    </source>
</evidence>
<reference evidence="1" key="1">
    <citation type="submission" date="2017-04" db="EMBL/GenBank/DDBJ databases">
        <title>Genome deletions in a multicellular cyanobacterial endosymbiont for morphological adaptation in marine diatoms.</title>
        <authorList>
            <person name="Wang Y."/>
            <person name="Gao H."/>
            <person name="Li R."/>
            <person name="Xu X."/>
        </authorList>
    </citation>
    <scope>NUCLEOTIDE SEQUENCE</scope>
    <source>
        <strain evidence="1">FACHB 800</strain>
    </source>
</reference>
<dbReference type="KEGG" id="rsin:B6N60_04351"/>
<dbReference type="EMBL" id="CP021056">
    <property type="protein sequence ID" value="QXE25631.1"/>
    <property type="molecule type" value="Genomic_DNA"/>
</dbReference>
<name>A0A975TCZ5_9NOST</name>
<accession>A0A975TCZ5</accession>
<sequence length="84" mass="8819">MLDQLFTQVSLEEQAVVAGGKASAVNLTGYVQNIEGLWSGTTSGPNGSSSQSYGFSDKRLTFSLANLTLGATLGIPKFRLPLIP</sequence>
<dbReference type="AlphaFoldDB" id="A0A975TCZ5"/>
<evidence type="ECO:0000313" key="1">
    <source>
        <dbReference type="EMBL" id="QXE25631.1"/>
    </source>
</evidence>
<dbReference type="Proteomes" id="UP000683511">
    <property type="component" value="Chromosome"/>
</dbReference>
<dbReference type="InterPro" id="IPR049891">
    <property type="entry name" value="CTB"/>
</dbReference>
<keyword evidence="2" id="KW-1185">Reference proteome</keyword>
<proteinExistence type="predicted"/>
<protein>
    <submittedName>
        <fullName evidence="1">Uncharacterized protein</fullName>
    </submittedName>
</protein>
<organism evidence="1 2">
    <name type="scientific">Richelia sinica FACHB-800</name>
    <dbReference type="NCBI Taxonomy" id="1357546"/>
    <lineage>
        <taxon>Bacteria</taxon>
        <taxon>Bacillati</taxon>
        <taxon>Cyanobacteriota</taxon>
        <taxon>Cyanophyceae</taxon>
        <taxon>Nostocales</taxon>
        <taxon>Nostocaceae</taxon>
        <taxon>Richelia</taxon>
    </lineage>
</organism>
<gene>
    <name evidence="1" type="ORF">B6N60_04351</name>
</gene>
<dbReference type="RefSeq" id="WP_190605289.1">
    <property type="nucleotide sequence ID" value="NZ_CP021056.1"/>
</dbReference>